<proteinExistence type="predicted"/>
<evidence type="ECO:0000256" key="5">
    <source>
        <dbReference type="ARBA" id="ARBA00023284"/>
    </source>
</evidence>
<evidence type="ECO:0000256" key="3">
    <source>
        <dbReference type="ARBA" id="ARBA00022968"/>
    </source>
</evidence>
<evidence type="ECO:0000259" key="6">
    <source>
        <dbReference type="PROSITE" id="PS51352"/>
    </source>
</evidence>
<dbReference type="SUPFAM" id="SSF52833">
    <property type="entry name" value="Thioredoxin-like"/>
    <property type="match status" value="1"/>
</dbReference>
<protein>
    <submittedName>
        <fullName evidence="7">TlpA family protein disulfide reductase</fullName>
    </submittedName>
</protein>
<evidence type="ECO:0000313" key="7">
    <source>
        <dbReference type="EMBL" id="RYB89086.1"/>
    </source>
</evidence>
<dbReference type="GO" id="GO:0030313">
    <property type="term" value="C:cell envelope"/>
    <property type="evidence" value="ECO:0007669"/>
    <property type="project" value="UniProtKB-SubCell"/>
</dbReference>
<evidence type="ECO:0000256" key="1">
    <source>
        <dbReference type="ARBA" id="ARBA00004196"/>
    </source>
</evidence>
<dbReference type="Proteomes" id="UP000291838">
    <property type="component" value="Unassembled WGS sequence"/>
</dbReference>
<dbReference type="PROSITE" id="PS00194">
    <property type="entry name" value="THIOREDOXIN_1"/>
    <property type="match status" value="1"/>
</dbReference>
<keyword evidence="4" id="KW-1015">Disulfide bond</keyword>
<dbReference type="InterPro" id="IPR013766">
    <property type="entry name" value="Thioredoxin_domain"/>
</dbReference>
<dbReference type="GO" id="GO:0016491">
    <property type="term" value="F:oxidoreductase activity"/>
    <property type="evidence" value="ECO:0007669"/>
    <property type="project" value="InterPro"/>
</dbReference>
<organism evidence="7 8">
    <name type="scientific">Nocardioides glacieisoli</name>
    <dbReference type="NCBI Taxonomy" id="1168730"/>
    <lineage>
        <taxon>Bacteria</taxon>
        <taxon>Bacillati</taxon>
        <taxon>Actinomycetota</taxon>
        <taxon>Actinomycetes</taxon>
        <taxon>Propionibacteriales</taxon>
        <taxon>Nocardioidaceae</taxon>
        <taxon>Nocardioides</taxon>
    </lineage>
</organism>
<dbReference type="OrthoDB" id="9796554at2"/>
<accession>A0A4Q2RL83</accession>
<dbReference type="EMBL" id="SDWS01000009">
    <property type="protein sequence ID" value="RYB89086.1"/>
    <property type="molecule type" value="Genomic_DNA"/>
</dbReference>
<dbReference type="GO" id="GO:0016209">
    <property type="term" value="F:antioxidant activity"/>
    <property type="evidence" value="ECO:0007669"/>
    <property type="project" value="InterPro"/>
</dbReference>
<evidence type="ECO:0000256" key="2">
    <source>
        <dbReference type="ARBA" id="ARBA00022748"/>
    </source>
</evidence>
<sequence>MAGSDMTTPSRRTLVFLVVVLVTLTAAWLVMRVAPSEDVNASSGRADARDVVQQYPVGDRPDVGPFEVTMLDGSKLSDTDLRGTATVLNVWGSWCGPCRAEAPELVDAAERLGPEAQFFGINVRDSPDAARAFERAFEIPYPSVRPDDSAAALLAFGGVLSAVAVPTTVVVDANGKVAARIVGQTDASTLVGLVEDASTNP</sequence>
<name>A0A4Q2RL83_9ACTN</name>
<dbReference type="InterPro" id="IPR017937">
    <property type="entry name" value="Thioredoxin_CS"/>
</dbReference>
<dbReference type="InterPro" id="IPR036249">
    <property type="entry name" value="Thioredoxin-like_sf"/>
</dbReference>
<dbReference type="Pfam" id="PF00578">
    <property type="entry name" value="AhpC-TSA"/>
    <property type="match status" value="1"/>
</dbReference>
<evidence type="ECO:0000313" key="8">
    <source>
        <dbReference type="Proteomes" id="UP000291838"/>
    </source>
</evidence>
<dbReference type="PANTHER" id="PTHR42852">
    <property type="entry name" value="THIOL:DISULFIDE INTERCHANGE PROTEIN DSBE"/>
    <property type="match status" value="1"/>
</dbReference>
<keyword evidence="8" id="KW-1185">Reference proteome</keyword>
<feature type="domain" description="Thioredoxin" evidence="6">
    <location>
        <begin position="28"/>
        <end position="199"/>
    </location>
</feature>
<dbReference type="Gene3D" id="3.40.30.10">
    <property type="entry name" value="Glutaredoxin"/>
    <property type="match status" value="1"/>
</dbReference>
<keyword evidence="3" id="KW-0735">Signal-anchor</keyword>
<reference evidence="7 8" key="1">
    <citation type="submission" date="2019-01" db="EMBL/GenBank/DDBJ databases">
        <title>Novel species of Nocardioides.</title>
        <authorList>
            <person name="Liu Q."/>
            <person name="Xin Y.-H."/>
        </authorList>
    </citation>
    <scope>NUCLEOTIDE SEQUENCE [LARGE SCALE GENOMIC DNA]</scope>
    <source>
        <strain evidence="7 8">HLT3-15</strain>
    </source>
</reference>
<dbReference type="InterPro" id="IPR000866">
    <property type="entry name" value="AhpC/TSA"/>
</dbReference>
<comment type="caution">
    <text evidence="7">The sequence shown here is derived from an EMBL/GenBank/DDBJ whole genome shotgun (WGS) entry which is preliminary data.</text>
</comment>
<comment type="subcellular location">
    <subcellularLocation>
        <location evidence="1">Cell envelope</location>
    </subcellularLocation>
</comment>
<evidence type="ECO:0000256" key="4">
    <source>
        <dbReference type="ARBA" id="ARBA00023157"/>
    </source>
</evidence>
<gene>
    <name evidence="7" type="ORF">EUA06_18480</name>
</gene>
<dbReference type="PROSITE" id="PS51352">
    <property type="entry name" value="THIOREDOXIN_2"/>
    <property type="match status" value="1"/>
</dbReference>
<keyword evidence="3" id="KW-0812">Transmembrane</keyword>
<dbReference type="AlphaFoldDB" id="A0A4Q2RL83"/>
<dbReference type="PANTHER" id="PTHR42852:SF6">
    <property type="entry name" value="THIOL:DISULFIDE INTERCHANGE PROTEIN DSBE"/>
    <property type="match status" value="1"/>
</dbReference>
<dbReference type="InterPro" id="IPR050553">
    <property type="entry name" value="Thioredoxin_ResA/DsbE_sf"/>
</dbReference>
<dbReference type="CDD" id="cd02966">
    <property type="entry name" value="TlpA_like_family"/>
    <property type="match status" value="1"/>
</dbReference>
<keyword evidence="5" id="KW-0676">Redox-active center</keyword>
<keyword evidence="2" id="KW-0201">Cytochrome c-type biogenesis</keyword>
<dbReference type="GO" id="GO:0017004">
    <property type="term" value="P:cytochrome complex assembly"/>
    <property type="evidence" value="ECO:0007669"/>
    <property type="project" value="UniProtKB-KW"/>
</dbReference>